<feature type="domain" description="FMN-dependent dehydrogenase" evidence="12">
    <location>
        <begin position="179"/>
        <end position="338"/>
    </location>
</feature>
<evidence type="ECO:0000256" key="5">
    <source>
        <dbReference type="ARBA" id="ARBA00022723"/>
    </source>
</evidence>
<dbReference type="GO" id="GO:0005737">
    <property type="term" value="C:cytoplasm"/>
    <property type="evidence" value="ECO:0007669"/>
    <property type="project" value="UniProtKB-SubCell"/>
</dbReference>
<dbReference type="NCBIfam" id="TIGR02151">
    <property type="entry name" value="IPP_isom_2"/>
    <property type="match status" value="1"/>
</dbReference>
<dbReference type="GO" id="GO:0000287">
    <property type="term" value="F:magnesium ion binding"/>
    <property type="evidence" value="ECO:0007669"/>
    <property type="project" value="UniProtKB-UniRule"/>
</dbReference>
<comment type="cofactor">
    <cofactor evidence="11">
        <name>Mg(2+)</name>
        <dbReference type="ChEBI" id="CHEBI:18420"/>
    </cofactor>
</comment>
<dbReference type="GO" id="GO:0016491">
    <property type="term" value="F:oxidoreductase activity"/>
    <property type="evidence" value="ECO:0007669"/>
    <property type="project" value="InterPro"/>
</dbReference>
<organism evidence="13 14">
    <name type="scientific">Brevibacillus laterosporus LMG 15441</name>
    <dbReference type="NCBI Taxonomy" id="1042163"/>
    <lineage>
        <taxon>Bacteria</taxon>
        <taxon>Bacillati</taxon>
        <taxon>Bacillota</taxon>
        <taxon>Bacilli</taxon>
        <taxon>Bacillales</taxon>
        <taxon>Paenibacillaceae</taxon>
        <taxon>Brevibacillus</taxon>
    </lineage>
</organism>
<keyword evidence="8 11" id="KW-0414">Isoprene biosynthesis</keyword>
<dbReference type="EMBL" id="CP007806">
    <property type="protein sequence ID" value="AIG26763.1"/>
    <property type="molecule type" value="Genomic_DNA"/>
</dbReference>
<comment type="caution">
    <text evidence="11">Lacks conserved residue(s) required for the propagation of feature annotation.</text>
</comment>
<dbReference type="STRING" id="1042163.BRLA_c024430"/>
<comment type="cofactor">
    <cofactor evidence="1 11">
        <name>FMN</name>
        <dbReference type="ChEBI" id="CHEBI:58210"/>
    </cofactor>
</comment>
<name>A0A075R6K8_BRELA</name>
<evidence type="ECO:0000256" key="4">
    <source>
        <dbReference type="ARBA" id="ARBA00022643"/>
    </source>
</evidence>
<dbReference type="HOGENOM" id="CLU_065515_1_0_9"/>
<comment type="subunit">
    <text evidence="10 11">Homooctamer. Dimer of tetramers.</text>
</comment>
<keyword evidence="9 11" id="KW-0413">Isomerase</keyword>
<evidence type="ECO:0000256" key="7">
    <source>
        <dbReference type="ARBA" id="ARBA00022857"/>
    </source>
</evidence>
<keyword evidence="6 11" id="KW-0460">Magnesium</keyword>
<evidence type="ECO:0000256" key="1">
    <source>
        <dbReference type="ARBA" id="ARBA00001917"/>
    </source>
</evidence>
<feature type="binding site" evidence="11">
    <location>
        <position position="163"/>
    </location>
    <ligand>
        <name>substrate</name>
    </ligand>
</feature>
<feature type="binding site" evidence="11">
    <location>
        <position position="164"/>
    </location>
    <ligand>
        <name>Mg(2+)</name>
        <dbReference type="ChEBI" id="CHEBI:18420"/>
    </ligand>
</feature>
<dbReference type="SUPFAM" id="SSF51395">
    <property type="entry name" value="FMN-linked oxidoreductases"/>
    <property type="match status" value="1"/>
</dbReference>
<evidence type="ECO:0000256" key="3">
    <source>
        <dbReference type="ARBA" id="ARBA00022630"/>
    </source>
</evidence>
<feature type="binding site" evidence="11">
    <location>
        <begin position="100"/>
        <end position="102"/>
    </location>
    <ligand>
        <name>substrate</name>
    </ligand>
</feature>
<keyword evidence="4 11" id="KW-0288">FMN</keyword>
<keyword evidence="7 11" id="KW-0521">NADP</keyword>
<evidence type="ECO:0000256" key="10">
    <source>
        <dbReference type="ARBA" id="ARBA00025810"/>
    </source>
</evidence>
<keyword evidence="3 11" id="KW-0285">Flavoprotein</keyword>
<dbReference type="CDD" id="cd02811">
    <property type="entry name" value="IDI-2_FMN"/>
    <property type="match status" value="1"/>
</dbReference>
<feature type="binding site" evidence="11">
    <location>
        <position position="195"/>
    </location>
    <ligand>
        <name>FMN</name>
        <dbReference type="ChEBI" id="CHEBI:58210"/>
    </ligand>
</feature>
<comment type="subcellular location">
    <subcellularLocation>
        <location evidence="11">Cytoplasm</location>
    </subcellularLocation>
</comment>
<comment type="cofactor">
    <cofactor evidence="11">
        <name>NADPH</name>
        <dbReference type="ChEBI" id="CHEBI:57783"/>
    </cofactor>
</comment>
<feature type="binding site" evidence="11">
    <location>
        <position position="100"/>
    </location>
    <ligand>
        <name>FMN</name>
        <dbReference type="ChEBI" id="CHEBI:58210"/>
    </ligand>
</feature>
<dbReference type="EC" id="5.3.3.2" evidence="11"/>
<feature type="binding site" evidence="11">
    <location>
        <begin position="70"/>
        <end position="72"/>
    </location>
    <ligand>
        <name>FMN</name>
        <dbReference type="ChEBI" id="CHEBI:58210"/>
    </ligand>
</feature>
<evidence type="ECO:0000256" key="8">
    <source>
        <dbReference type="ARBA" id="ARBA00023229"/>
    </source>
</evidence>
<keyword evidence="5 11" id="KW-0479">Metal-binding</keyword>
<proteinExistence type="inferred from homology"/>
<evidence type="ECO:0000256" key="9">
    <source>
        <dbReference type="ARBA" id="ARBA00023235"/>
    </source>
</evidence>
<dbReference type="PANTHER" id="PTHR43665">
    <property type="entry name" value="ISOPENTENYL-DIPHOSPHATE DELTA-ISOMERASE"/>
    <property type="match status" value="1"/>
</dbReference>
<dbReference type="GO" id="GO:0004452">
    <property type="term" value="F:isopentenyl-diphosphate delta-isomerase activity"/>
    <property type="evidence" value="ECO:0007669"/>
    <property type="project" value="UniProtKB-UniRule"/>
</dbReference>
<reference evidence="13 14" key="1">
    <citation type="journal article" date="2011" name="J. Bacteriol.">
        <title>Genome sequence of Brevibacillus laterosporus LMG 15441, a pathogen of invertebrates.</title>
        <authorList>
            <person name="Djukic M."/>
            <person name="Poehlein A."/>
            <person name="Thurmer A."/>
            <person name="Daniel R."/>
        </authorList>
    </citation>
    <scope>NUCLEOTIDE SEQUENCE [LARGE SCALE GENOMIC DNA]</scope>
    <source>
        <strain evidence="13 14">LMG 15441</strain>
    </source>
</reference>
<dbReference type="eggNOG" id="COG1304">
    <property type="taxonomic scope" value="Bacteria"/>
</dbReference>
<feature type="binding site" evidence="11">
    <location>
        <position position="225"/>
    </location>
    <ligand>
        <name>FMN</name>
        <dbReference type="ChEBI" id="CHEBI:58210"/>
    </ligand>
</feature>
<dbReference type="PIRSF" id="PIRSF003314">
    <property type="entry name" value="IPP_isomerase"/>
    <property type="match status" value="1"/>
</dbReference>
<dbReference type="AlphaFoldDB" id="A0A075R6K8"/>
<feature type="binding site" evidence="11">
    <location>
        <begin position="12"/>
        <end position="13"/>
    </location>
    <ligand>
        <name>substrate</name>
    </ligand>
</feature>
<dbReference type="HAMAP" id="MF_00354">
    <property type="entry name" value="Idi_2"/>
    <property type="match status" value="1"/>
</dbReference>
<comment type="similarity">
    <text evidence="11">Belongs to the IPP isomerase type 2 family.</text>
</comment>
<dbReference type="Proteomes" id="UP000005850">
    <property type="component" value="Chromosome"/>
</dbReference>
<comment type="function">
    <text evidence="11">Involved in the biosynthesis of isoprenoids. Catalyzes the 1,3-allylic rearrangement of the homoallylic substrate isopentenyl (IPP) to its allylic isomer, dimethylallyl diphosphate (DMAPP).</text>
</comment>
<dbReference type="KEGG" id="blr:BRLA_c024430"/>
<comment type="catalytic activity">
    <reaction evidence="11">
        <text>isopentenyl diphosphate = dimethylallyl diphosphate</text>
        <dbReference type="Rhea" id="RHEA:23284"/>
        <dbReference type="ChEBI" id="CHEBI:57623"/>
        <dbReference type="ChEBI" id="CHEBI:128769"/>
        <dbReference type="EC" id="5.3.3.2"/>
    </reaction>
</comment>
<keyword evidence="14" id="KW-1185">Reference proteome</keyword>
<dbReference type="PANTHER" id="PTHR43665:SF1">
    <property type="entry name" value="ISOPENTENYL-DIPHOSPHATE DELTA-ISOMERASE"/>
    <property type="match status" value="1"/>
</dbReference>
<dbReference type="GO" id="GO:0070402">
    <property type="term" value="F:NADPH binding"/>
    <property type="evidence" value="ECO:0007669"/>
    <property type="project" value="UniProtKB-UniRule"/>
</dbReference>
<accession>A0A075R6K8</accession>
<evidence type="ECO:0000256" key="6">
    <source>
        <dbReference type="ARBA" id="ARBA00022842"/>
    </source>
</evidence>
<evidence type="ECO:0000313" key="13">
    <source>
        <dbReference type="EMBL" id="AIG26763.1"/>
    </source>
</evidence>
<evidence type="ECO:0000313" key="14">
    <source>
        <dbReference type="Proteomes" id="UP000005850"/>
    </source>
</evidence>
<feature type="binding site" evidence="11">
    <location>
        <position position="128"/>
    </location>
    <ligand>
        <name>FMN</name>
        <dbReference type="ChEBI" id="CHEBI:58210"/>
    </ligand>
</feature>
<evidence type="ECO:0000256" key="11">
    <source>
        <dbReference type="HAMAP-Rule" id="MF_00354"/>
    </source>
</evidence>
<dbReference type="GO" id="GO:0010181">
    <property type="term" value="F:FMN binding"/>
    <property type="evidence" value="ECO:0007669"/>
    <property type="project" value="UniProtKB-UniRule"/>
</dbReference>
<dbReference type="Gene3D" id="3.20.20.70">
    <property type="entry name" value="Aldolase class I"/>
    <property type="match status" value="1"/>
</dbReference>
<dbReference type="InterPro" id="IPR011179">
    <property type="entry name" value="IPdP_isomerase"/>
</dbReference>
<feature type="binding site" evidence="11">
    <location>
        <position position="69"/>
    </location>
    <ligand>
        <name>FMN</name>
        <dbReference type="ChEBI" id="CHEBI:58210"/>
    </ligand>
</feature>
<gene>
    <name evidence="11" type="primary">fni</name>
    <name evidence="13" type="ORF">BRLA_c024430</name>
</gene>
<keyword evidence="2 11" id="KW-0963">Cytoplasm</keyword>
<sequence length="355" mass="38672">MLVTHPSEIEKRKSEHIEICLHKEVSNRLTTGLEQYHFLHAALPEIHFADVSLHTTFLGKHMGTPFLVSSMTGGTKNAQQINTKLAIAAEARGWAMGLGSVRAALESEELARTFKVREYAPSIPIIANLGAVQLNYGYTVKECLRCVELVEADALVLHVNSMQEIFQPEGDQDFRHLLPKIEQVCKASQIPVGVKEVGFGIDSQTARRLVDAGVSFIDVAGAGGTSWIEVEKHRSHEPMKQMAAEAFRDWGIPTSISLQTIREELPFFPLIGSGGIYNGVEAAKAIALGADLVGLGRALLEAATTSVEEVVALMERVEFECRAAMFGIGVATIEGLSATDRLLSKAEAKINRSKR</sequence>
<evidence type="ECO:0000256" key="2">
    <source>
        <dbReference type="ARBA" id="ARBA00022490"/>
    </source>
</evidence>
<dbReference type="InterPro" id="IPR000262">
    <property type="entry name" value="FMN-dep_DH"/>
</dbReference>
<evidence type="ECO:0000259" key="12">
    <source>
        <dbReference type="Pfam" id="PF01070"/>
    </source>
</evidence>
<dbReference type="InterPro" id="IPR013785">
    <property type="entry name" value="Aldolase_TIM"/>
</dbReference>
<dbReference type="GO" id="GO:0008299">
    <property type="term" value="P:isoprenoid biosynthetic process"/>
    <property type="evidence" value="ECO:0007669"/>
    <property type="project" value="UniProtKB-UniRule"/>
</dbReference>
<protein>
    <recommendedName>
        <fullName evidence="11">Isopentenyl-diphosphate delta-isomerase</fullName>
        <shortName evidence="11">IPP isomerase</shortName>
        <ecNumber evidence="11">5.3.3.2</ecNumber>
    </recommendedName>
    <alternativeName>
        <fullName evidence="11">Isopentenyl diphosphate:dimethylallyl diphosphate isomerase</fullName>
    </alternativeName>
    <alternativeName>
        <fullName evidence="11">Isopentenyl pyrophosphate isomerase</fullName>
    </alternativeName>
    <alternativeName>
        <fullName evidence="11">Type 2 isopentenyl diphosphate isomerase</fullName>
        <shortName evidence="11">IDI-2</shortName>
    </alternativeName>
</protein>
<dbReference type="Pfam" id="PF01070">
    <property type="entry name" value="FMN_dh"/>
    <property type="match status" value="1"/>
</dbReference>